<dbReference type="EMBL" id="VSSQ01007661">
    <property type="protein sequence ID" value="MPM36603.1"/>
    <property type="molecule type" value="Genomic_DNA"/>
</dbReference>
<dbReference type="AlphaFoldDB" id="A0A644ZD12"/>
<feature type="domain" description="Fe-containing alcohol dehydrogenase-like C-terminal" evidence="1">
    <location>
        <begin position="2"/>
        <end position="65"/>
    </location>
</feature>
<protein>
    <recommendedName>
        <fullName evidence="1">Fe-containing alcohol dehydrogenase-like C-terminal domain-containing protein</fullName>
    </recommendedName>
</protein>
<organism evidence="2">
    <name type="scientific">bioreactor metagenome</name>
    <dbReference type="NCBI Taxonomy" id="1076179"/>
    <lineage>
        <taxon>unclassified sequences</taxon>
        <taxon>metagenomes</taxon>
        <taxon>ecological metagenomes</taxon>
    </lineage>
</organism>
<evidence type="ECO:0000259" key="1">
    <source>
        <dbReference type="Pfam" id="PF25137"/>
    </source>
</evidence>
<accession>A0A644ZD12</accession>
<comment type="caution">
    <text evidence="2">The sequence shown here is derived from an EMBL/GenBank/DDBJ whole genome shotgun (WGS) entry which is preliminary data.</text>
</comment>
<reference evidence="2" key="1">
    <citation type="submission" date="2019-08" db="EMBL/GenBank/DDBJ databases">
        <authorList>
            <person name="Kucharzyk K."/>
            <person name="Murdoch R.W."/>
            <person name="Higgins S."/>
            <person name="Loffler F."/>
        </authorList>
    </citation>
    <scope>NUCLEOTIDE SEQUENCE</scope>
</reference>
<proteinExistence type="predicted"/>
<dbReference type="InterPro" id="IPR056798">
    <property type="entry name" value="ADH_Fe_C"/>
</dbReference>
<gene>
    <name evidence="2" type="ORF">SDC9_83202</name>
</gene>
<dbReference type="SUPFAM" id="SSF56796">
    <property type="entry name" value="Dehydroquinate synthase-like"/>
    <property type="match status" value="1"/>
</dbReference>
<dbReference type="Pfam" id="PF25137">
    <property type="entry name" value="ADH_Fe_C"/>
    <property type="match status" value="1"/>
</dbReference>
<dbReference type="Gene3D" id="1.20.1090.10">
    <property type="entry name" value="Dehydroquinate synthase-like - alpha domain"/>
    <property type="match status" value="1"/>
</dbReference>
<sequence length="72" mass="8161">MCDKIDEYNLKLDIPKSLKDYGINEEEFKNKVAKISELAISDACTGSNPRDISPDEMEKLLTSIYYGTEVNI</sequence>
<evidence type="ECO:0000313" key="2">
    <source>
        <dbReference type="EMBL" id="MPM36603.1"/>
    </source>
</evidence>
<name>A0A644ZD12_9ZZZZ</name>